<dbReference type="InterPro" id="IPR016055">
    <property type="entry name" value="A-D-PHexomutase_a/b/a-I/II/III"/>
</dbReference>
<evidence type="ECO:0000256" key="4">
    <source>
        <dbReference type="ARBA" id="ARBA00022842"/>
    </source>
</evidence>
<dbReference type="Pfam" id="PF00408">
    <property type="entry name" value="PGM_PMM_IV"/>
    <property type="match status" value="1"/>
</dbReference>
<comment type="similarity">
    <text evidence="1 6">Belongs to the phosphohexose mutase family.</text>
</comment>
<dbReference type="InterPro" id="IPR005844">
    <property type="entry name" value="A-D-PHexomutase_a/b/a-I"/>
</dbReference>
<reference evidence="11 12" key="1">
    <citation type="submission" date="2015-04" db="EMBL/GenBank/DDBJ databases">
        <title>Buchnera aphidicola assembly.</title>
        <authorList>
            <person name="Zhang Y."/>
        </authorList>
    </citation>
    <scope>NUCLEOTIDE SEQUENCE [LARGE SCALE GENOMIC DNA]</scope>
    <source>
        <strain evidence="11 12">SC</strain>
    </source>
</reference>
<feature type="domain" description="Alpha-D-phosphohexomutase alpha/beta/alpha" evidence="8">
    <location>
        <begin position="4"/>
        <end position="135"/>
    </location>
</feature>
<feature type="domain" description="Alpha-D-phosphohexomutase alpha/beta/alpha" evidence="10">
    <location>
        <begin position="258"/>
        <end position="365"/>
    </location>
</feature>
<feature type="binding site" evidence="6">
    <location>
        <position position="243"/>
    </location>
    <ligand>
        <name>Mg(2+)</name>
        <dbReference type="ChEBI" id="CHEBI:18420"/>
    </ligand>
</feature>
<evidence type="ECO:0000313" key="11">
    <source>
        <dbReference type="EMBL" id="ANF17116.1"/>
    </source>
</evidence>
<dbReference type="InterPro" id="IPR005845">
    <property type="entry name" value="A-D-PHexomutase_a/b/a-II"/>
</dbReference>
<keyword evidence="2 6" id="KW-0597">Phosphoprotein</keyword>
<dbReference type="FunFam" id="3.40.120.10:FF:000001">
    <property type="entry name" value="Phosphoglucosamine mutase"/>
    <property type="match status" value="1"/>
</dbReference>
<comment type="cofactor">
    <cofactor evidence="6">
        <name>Mg(2+)</name>
        <dbReference type="ChEBI" id="CHEBI:18420"/>
    </cofactor>
    <text evidence="6">Binds 1 Mg(2+) ion per subunit.</text>
</comment>
<gene>
    <name evidence="6 11" type="primary">glmM</name>
    <name evidence="11" type="ORF">XW81_01750</name>
</gene>
<dbReference type="GO" id="GO:0005829">
    <property type="term" value="C:cytosol"/>
    <property type="evidence" value="ECO:0007669"/>
    <property type="project" value="TreeGrafter"/>
</dbReference>
<dbReference type="Proteomes" id="UP000077654">
    <property type="component" value="Chromosome"/>
</dbReference>
<dbReference type="SUPFAM" id="SSF55957">
    <property type="entry name" value="Phosphoglucomutase, C-terminal domain"/>
    <property type="match status" value="1"/>
</dbReference>
<organism evidence="11 12">
    <name type="scientific">Buchnera aphidicola subsp. Schlechtendalia chinensis</name>
    <dbReference type="NCBI Taxonomy" id="118110"/>
    <lineage>
        <taxon>Bacteria</taxon>
        <taxon>Pseudomonadati</taxon>
        <taxon>Pseudomonadota</taxon>
        <taxon>Gammaproteobacteria</taxon>
        <taxon>Enterobacterales</taxon>
        <taxon>Erwiniaceae</taxon>
        <taxon>Buchnera</taxon>
    </lineage>
</organism>
<keyword evidence="4 6" id="KW-0460">Magnesium</keyword>
<dbReference type="GO" id="GO:0006048">
    <property type="term" value="P:UDP-N-acetylglucosamine biosynthetic process"/>
    <property type="evidence" value="ECO:0007669"/>
    <property type="project" value="TreeGrafter"/>
</dbReference>
<dbReference type="STRING" id="118110.XW81_01750"/>
<dbReference type="GO" id="GO:0008966">
    <property type="term" value="F:phosphoglucosamine mutase activity"/>
    <property type="evidence" value="ECO:0007669"/>
    <property type="project" value="UniProtKB-UniRule"/>
</dbReference>
<feature type="domain" description="Alpha-D-phosphohexomutase alpha/beta/alpha" evidence="9">
    <location>
        <begin position="156"/>
        <end position="254"/>
    </location>
</feature>
<keyword evidence="12" id="KW-1185">Reference proteome</keyword>
<feature type="binding site" description="via phosphate group" evidence="6">
    <location>
        <position position="102"/>
    </location>
    <ligand>
        <name>Mg(2+)</name>
        <dbReference type="ChEBI" id="CHEBI:18420"/>
    </ligand>
</feature>
<feature type="modified residue" description="Phosphoserine" evidence="6">
    <location>
        <position position="102"/>
    </location>
</feature>
<evidence type="ECO:0000313" key="12">
    <source>
        <dbReference type="Proteomes" id="UP000077654"/>
    </source>
</evidence>
<dbReference type="EMBL" id="CP011299">
    <property type="protein sequence ID" value="ANF17116.1"/>
    <property type="molecule type" value="Genomic_DNA"/>
</dbReference>
<evidence type="ECO:0000256" key="5">
    <source>
        <dbReference type="ARBA" id="ARBA00023235"/>
    </source>
</evidence>
<dbReference type="InterPro" id="IPR050060">
    <property type="entry name" value="Phosphoglucosamine_mutase"/>
</dbReference>
<dbReference type="InterPro" id="IPR005846">
    <property type="entry name" value="A-D-PHexomutase_a/b/a-III"/>
</dbReference>
<keyword evidence="5 6" id="KW-0413">Isomerase</keyword>
<feature type="domain" description="Alpha-D-phosphohexomutase C-terminal" evidence="7">
    <location>
        <begin position="375"/>
        <end position="432"/>
    </location>
</feature>
<dbReference type="InterPro" id="IPR036900">
    <property type="entry name" value="A-D-PHexomutase_C_sf"/>
</dbReference>
<keyword evidence="3 6" id="KW-0479">Metal-binding</keyword>
<proteinExistence type="inferred from homology"/>
<evidence type="ECO:0000256" key="1">
    <source>
        <dbReference type="ARBA" id="ARBA00010231"/>
    </source>
</evidence>
<dbReference type="NCBIfam" id="TIGR01455">
    <property type="entry name" value="glmM"/>
    <property type="match status" value="1"/>
</dbReference>
<dbReference type="InterPro" id="IPR006352">
    <property type="entry name" value="GlmM_bact"/>
</dbReference>
<comment type="PTM">
    <text evidence="6">Activated by phosphorylation.</text>
</comment>
<dbReference type="SUPFAM" id="SSF53738">
    <property type="entry name" value="Phosphoglucomutase, first 3 domains"/>
    <property type="match status" value="3"/>
</dbReference>
<dbReference type="PANTHER" id="PTHR42946">
    <property type="entry name" value="PHOSPHOHEXOSE MUTASE"/>
    <property type="match status" value="1"/>
</dbReference>
<evidence type="ECO:0000259" key="10">
    <source>
        <dbReference type="Pfam" id="PF02880"/>
    </source>
</evidence>
<name>A0A172WDR0_BUCSC</name>
<dbReference type="Pfam" id="PF02880">
    <property type="entry name" value="PGM_PMM_III"/>
    <property type="match status" value="1"/>
</dbReference>
<dbReference type="OrthoDB" id="9803322at2"/>
<protein>
    <recommendedName>
        <fullName evidence="6">Phosphoglucosamine mutase</fullName>
        <ecNumber evidence="6">5.4.2.10</ecNumber>
    </recommendedName>
</protein>
<evidence type="ECO:0000259" key="8">
    <source>
        <dbReference type="Pfam" id="PF02878"/>
    </source>
</evidence>
<dbReference type="Gene3D" id="3.30.310.50">
    <property type="entry name" value="Alpha-D-phosphohexomutase, C-terminal domain"/>
    <property type="match status" value="1"/>
</dbReference>
<feature type="binding site" evidence="6">
    <location>
        <position position="245"/>
    </location>
    <ligand>
        <name>Mg(2+)</name>
        <dbReference type="ChEBI" id="CHEBI:18420"/>
    </ligand>
</feature>
<dbReference type="FunFam" id="3.40.120.10:FF:000003">
    <property type="entry name" value="Phosphoglucosamine mutase"/>
    <property type="match status" value="1"/>
</dbReference>
<dbReference type="PANTHER" id="PTHR42946:SF1">
    <property type="entry name" value="PHOSPHOGLUCOMUTASE (ALPHA-D-GLUCOSE-1,6-BISPHOSPHATE-DEPENDENT)"/>
    <property type="match status" value="1"/>
</dbReference>
<dbReference type="Gene3D" id="3.40.120.10">
    <property type="entry name" value="Alpha-D-Glucose-1,6-Bisphosphate, subunit A, domain 3"/>
    <property type="match status" value="3"/>
</dbReference>
<dbReference type="GO" id="GO:0009252">
    <property type="term" value="P:peptidoglycan biosynthetic process"/>
    <property type="evidence" value="ECO:0007669"/>
    <property type="project" value="TreeGrafter"/>
</dbReference>
<dbReference type="GO" id="GO:0000287">
    <property type="term" value="F:magnesium ion binding"/>
    <property type="evidence" value="ECO:0007669"/>
    <property type="project" value="UniProtKB-UniRule"/>
</dbReference>
<dbReference type="AlphaFoldDB" id="A0A172WDR0"/>
<evidence type="ECO:0000256" key="3">
    <source>
        <dbReference type="ARBA" id="ARBA00022723"/>
    </source>
</evidence>
<dbReference type="InterPro" id="IPR005843">
    <property type="entry name" value="A-D-PHexomutase_C"/>
</dbReference>
<dbReference type="GO" id="GO:0004615">
    <property type="term" value="F:phosphomannomutase activity"/>
    <property type="evidence" value="ECO:0007669"/>
    <property type="project" value="TreeGrafter"/>
</dbReference>
<dbReference type="RefSeq" id="WP_075474239.1">
    <property type="nucleotide sequence ID" value="NZ_CP011299.1"/>
</dbReference>
<comment type="catalytic activity">
    <reaction evidence="6">
        <text>alpha-D-glucosamine 1-phosphate = D-glucosamine 6-phosphate</text>
        <dbReference type="Rhea" id="RHEA:23424"/>
        <dbReference type="ChEBI" id="CHEBI:58516"/>
        <dbReference type="ChEBI" id="CHEBI:58725"/>
        <dbReference type="EC" id="5.4.2.10"/>
    </reaction>
</comment>
<dbReference type="Pfam" id="PF02878">
    <property type="entry name" value="PGM_PMM_I"/>
    <property type="match status" value="1"/>
</dbReference>
<comment type="function">
    <text evidence="6">Catalyzes the conversion of glucosamine-6-phosphate to glucosamine-1-phosphate.</text>
</comment>
<feature type="binding site" evidence="6">
    <location>
        <position position="241"/>
    </location>
    <ligand>
        <name>Mg(2+)</name>
        <dbReference type="ChEBI" id="CHEBI:18420"/>
    </ligand>
</feature>
<evidence type="ECO:0000256" key="2">
    <source>
        <dbReference type="ARBA" id="ARBA00022553"/>
    </source>
</evidence>
<evidence type="ECO:0000259" key="7">
    <source>
        <dbReference type="Pfam" id="PF00408"/>
    </source>
</evidence>
<accession>A0A172WDR0</accession>
<dbReference type="PRINTS" id="PR00509">
    <property type="entry name" value="PGMPMM"/>
</dbReference>
<dbReference type="EC" id="5.4.2.10" evidence="6"/>
<dbReference type="Pfam" id="PF02879">
    <property type="entry name" value="PGM_PMM_II"/>
    <property type="match status" value="1"/>
</dbReference>
<dbReference type="InterPro" id="IPR005841">
    <property type="entry name" value="Alpha-D-phosphohexomutase_SF"/>
</dbReference>
<dbReference type="GO" id="GO:0005975">
    <property type="term" value="P:carbohydrate metabolic process"/>
    <property type="evidence" value="ECO:0007669"/>
    <property type="project" value="InterPro"/>
</dbReference>
<evidence type="ECO:0000259" key="9">
    <source>
        <dbReference type="Pfam" id="PF02879"/>
    </source>
</evidence>
<dbReference type="HAMAP" id="MF_01554_B">
    <property type="entry name" value="GlmM_B"/>
    <property type="match status" value="1"/>
</dbReference>
<feature type="active site" description="Phosphoserine intermediate" evidence="6">
    <location>
        <position position="102"/>
    </location>
</feature>
<dbReference type="NCBIfam" id="NF008139">
    <property type="entry name" value="PRK10887.1"/>
    <property type="match status" value="1"/>
</dbReference>
<evidence type="ECO:0000256" key="6">
    <source>
        <dbReference type="HAMAP-Rule" id="MF_01554"/>
    </source>
</evidence>
<sequence>MNSKQYFGTDGIRGKVGIFPITPEFFLKLGIVIGKLLFKNSIRKVIIGKDTRISGCMLESALSSGLSASGVYVMSLGIVSTPAVGYLTKFLRLEVGIVISASHNLFVDNGLKLFLKEGLKASSFVEQKIEKELKKPIIYRNMIRCSLIKKVNFANKEYIKFCKSIFPFYFNLNNIKIVLDCANGSVYKVAPRIFRDFGANLITISVRPNGYNINKNCGAINTNNLRKKVLFHRADIGLAFDGDGDRVIMIDHLGNRVNGDHILYILAKFLLYCKNKKEGVVGTVMSNNGLLIALKKLRIPFVKTQLGDKNIIKKLKENEWTFGSESSGHVIMLNKSPTGDGVITSLQIIKIMVDTRLSLFQLCSDIKLFPQEMTNIKFSEHDVVLQYKKIEFIVSKYKKTLGRFGRILLRRSGTEPCFRIMIEDEDKNIVSFISHELKKEF</sequence>
<dbReference type="PATRIC" id="fig|118110.3.peg.352"/>